<evidence type="ECO:0000256" key="3">
    <source>
        <dbReference type="ARBA" id="ARBA00022729"/>
    </source>
</evidence>
<comment type="caution">
    <text evidence="9">The sequence shown here is derived from an EMBL/GenBank/DDBJ whole genome shotgun (WGS) entry which is preliminary data.</text>
</comment>
<name>A0A845G5Q3_9BURK</name>
<dbReference type="SUPFAM" id="SSF53850">
    <property type="entry name" value="Periplasmic binding protein-like II"/>
    <property type="match status" value="1"/>
</dbReference>
<feature type="transmembrane region" description="Helical" evidence="6">
    <location>
        <begin position="339"/>
        <end position="364"/>
    </location>
</feature>
<dbReference type="PANTHER" id="PTHR35936:SF17">
    <property type="entry name" value="ARGININE-BINDING EXTRACELLULAR PROTEIN ARTP"/>
    <property type="match status" value="1"/>
</dbReference>
<dbReference type="RefSeq" id="WP_161098849.1">
    <property type="nucleotide sequence ID" value="NZ_WWCW01000098.1"/>
</dbReference>
<gene>
    <name evidence="9" type="ORF">GTP91_22935</name>
</gene>
<dbReference type="SMART" id="SM00062">
    <property type="entry name" value="PBPb"/>
    <property type="match status" value="1"/>
</dbReference>
<dbReference type="InterPro" id="IPR035906">
    <property type="entry name" value="MetI-like_sf"/>
</dbReference>
<sequence>MWNSAFLKVLGLIGLLFLSLAAQAGGSATLDAIRKSGVLRVGVKTDFSPYNSLNAQGEVVGFESDIAALVAARLGVALKKVGITTENRFQKLELGDVDILIATVGDTPARRKIATAIEPGYNETSVNVLFRPRQAVDAWPKIRHETICAVQGSYFNKPMSERYLLELQTYKTVRDAHLALRDGQCSGFLYATAALFNTSQLPEWQGYTMPLPNALVTPMAIFISRNERGGELDLALGNIVAELHRTGWLLEANNKWGIASTSWLKAQQALWSDRGQDGLYKCVRNSSGNWIAACRSAENVSSAEVAGLQAVGLWVKEQLGVDLNFLYDPYDRTQFLQGIGYTMLLIAAGVVISLALGIAVAVAVDGRDGWGTRMLHAVMAYGRLTPPLLMMYLIFFGFGGWTMHEFDVKLPAFAVAAFCSGYYTAGMVMRALVEAANHVRTTEPGYRLRLKRLARTAQYASWPVKQALINLTKQTMIASAIAIPELLSASSLLIAEKGNIFLTMTVLLITFYLITSLWTRLFNYLEKAWLPAAERP</sequence>
<evidence type="ECO:0000259" key="8">
    <source>
        <dbReference type="SMART" id="SM00062"/>
    </source>
</evidence>
<evidence type="ECO:0000256" key="7">
    <source>
        <dbReference type="SAM" id="SignalP"/>
    </source>
</evidence>
<keyword evidence="4 6" id="KW-1133">Transmembrane helix</keyword>
<feature type="transmembrane region" description="Helical" evidence="6">
    <location>
        <begin position="410"/>
        <end position="433"/>
    </location>
</feature>
<comment type="subcellular location">
    <subcellularLocation>
        <location evidence="1">Membrane</location>
        <topology evidence="1">Multi-pass membrane protein</topology>
    </subcellularLocation>
</comment>
<feature type="signal peptide" evidence="7">
    <location>
        <begin position="1"/>
        <end position="24"/>
    </location>
</feature>
<dbReference type="InterPro" id="IPR001638">
    <property type="entry name" value="Solute-binding_3/MltF_N"/>
</dbReference>
<dbReference type="Gene3D" id="1.10.3720.10">
    <property type="entry name" value="MetI-like"/>
    <property type="match status" value="1"/>
</dbReference>
<feature type="domain" description="Solute-binding protein family 3/N-terminal" evidence="8">
    <location>
        <begin position="38"/>
        <end position="259"/>
    </location>
</feature>
<dbReference type="Gene3D" id="3.40.190.10">
    <property type="entry name" value="Periplasmic binding protein-like II"/>
    <property type="match status" value="2"/>
</dbReference>
<reference evidence="9 10" key="1">
    <citation type="submission" date="2020-01" db="EMBL/GenBank/DDBJ databases">
        <title>Novel species isolated from a subtropical stream in China.</title>
        <authorList>
            <person name="Lu H."/>
        </authorList>
    </citation>
    <scope>NUCLEOTIDE SEQUENCE [LARGE SCALE GENOMIC DNA]</scope>
    <source>
        <strain evidence="9 10">FT82W</strain>
    </source>
</reference>
<evidence type="ECO:0000256" key="1">
    <source>
        <dbReference type="ARBA" id="ARBA00004141"/>
    </source>
</evidence>
<protein>
    <submittedName>
        <fullName evidence="9">Transporter substrate-binding domain-containing protein</fullName>
    </submittedName>
</protein>
<evidence type="ECO:0000313" key="9">
    <source>
        <dbReference type="EMBL" id="MYM90013.1"/>
    </source>
</evidence>
<dbReference type="PANTHER" id="PTHR35936">
    <property type="entry name" value="MEMBRANE-BOUND LYTIC MUREIN TRANSGLYCOSYLASE F"/>
    <property type="match status" value="1"/>
</dbReference>
<evidence type="ECO:0000256" key="2">
    <source>
        <dbReference type="ARBA" id="ARBA00022692"/>
    </source>
</evidence>
<dbReference type="AlphaFoldDB" id="A0A845G5Q3"/>
<feature type="transmembrane region" description="Helical" evidence="6">
    <location>
        <begin position="384"/>
        <end position="404"/>
    </location>
</feature>
<keyword evidence="5 6" id="KW-0472">Membrane</keyword>
<accession>A0A845G5Q3</accession>
<feature type="transmembrane region" description="Helical" evidence="6">
    <location>
        <begin position="500"/>
        <end position="519"/>
    </location>
</feature>
<dbReference type="Proteomes" id="UP000470302">
    <property type="component" value="Unassembled WGS sequence"/>
</dbReference>
<dbReference type="SUPFAM" id="SSF161098">
    <property type="entry name" value="MetI-like"/>
    <property type="match status" value="1"/>
</dbReference>
<evidence type="ECO:0000256" key="4">
    <source>
        <dbReference type="ARBA" id="ARBA00022989"/>
    </source>
</evidence>
<keyword evidence="3 7" id="KW-0732">Signal</keyword>
<evidence type="ECO:0000256" key="5">
    <source>
        <dbReference type="ARBA" id="ARBA00023136"/>
    </source>
</evidence>
<evidence type="ECO:0000256" key="6">
    <source>
        <dbReference type="SAM" id="Phobius"/>
    </source>
</evidence>
<evidence type="ECO:0000313" key="10">
    <source>
        <dbReference type="Proteomes" id="UP000470302"/>
    </source>
</evidence>
<dbReference type="EMBL" id="WWCW01000098">
    <property type="protein sequence ID" value="MYM90013.1"/>
    <property type="molecule type" value="Genomic_DNA"/>
</dbReference>
<dbReference type="GO" id="GO:0016020">
    <property type="term" value="C:membrane"/>
    <property type="evidence" value="ECO:0007669"/>
    <property type="project" value="UniProtKB-SubCell"/>
</dbReference>
<feature type="chain" id="PRO_5032466307" evidence="7">
    <location>
        <begin position="25"/>
        <end position="536"/>
    </location>
</feature>
<proteinExistence type="predicted"/>
<dbReference type="Pfam" id="PF00497">
    <property type="entry name" value="SBP_bac_3"/>
    <property type="match status" value="1"/>
</dbReference>
<organism evidence="9 10">
    <name type="scientific">Duganella vulcania</name>
    <dbReference type="NCBI Taxonomy" id="2692166"/>
    <lineage>
        <taxon>Bacteria</taxon>
        <taxon>Pseudomonadati</taxon>
        <taxon>Pseudomonadota</taxon>
        <taxon>Betaproteobacteria</taxon>
        <taxon>Burkholderiales</taxon>
        <taxon>Oxalobacteraceae</taxon>
        <taxon>Telluria group</taxon>
        <taxon>Duganella</taxon>
    </lineage>
</organism>
<keyword evidence="2 6" id="KW-0812">Transmembrane</keyword>